<evidence type="ECO:0000256" key="1">
    <source>
        <dbReference type="SAM" id="MobiDB-lite"/>
    </source>
</evidence>
<feature type="compositionally biased region" description="Basic and acidic residues" evidence="1">
    <location>
        <begin position="135"/>
        <end position="144"/>
    </location>
</feature>
<feature type="compositionally biased region" description="Acidic residues" evidence="1">
    <location>
        <begin position="581"/>
        <end position="603"/>
    </location>
</feature>
<feature type="compositionally biased region" description="Basic and acidic residues" evidence="1">
    <location>
        <begin position="1"/>
        <end position="27"/>
    </location>
</feature>
<reference evidence="2 3" key="1">
    <citation type="submission" date="2019-01" db="EMBL/GenBank/DDBJ databases">
        <title>Draft genome sequences of three monokaryotic isolates of the white-rot basidiomycete fungus Dichomitus squalens.</title>
        <authorList>
            <consortium name="DOE Joint Genome Institute"/>
            <person name="Lopez S.C."/>
            <person name="Andreopoulos B."/>
            <person name="Pangilinan J."/>
            <person name="Lipzen A."/>
            <person name="Riley R."/>
            <person name="Ahrendt S."/>
            <person name="Ng V."/>
            <person name="Barry K."/>
            <person name="Daum C."/>
            <person name="Grigoriev I.V."/>
            <person name="Hilden K.S."/>
            <person name="Makela M.R."/>
            <person name="de Vries R.P."/>
        </authorList>
    </citation>
    <scope>NUCLEOTIDE SEQUENCE [LARGE SCALE GENOMIC DNA]</scope>
    <source>
        <strain evidence="2 3">CBS 464.89</strain>
    </source>
</reference>
<feature type="compositionally biased region" description="Acidic residues" evidence="1">
    <location>
        <begin position="557"/>
        <end position="568"/>
    </location>
</feature>
<evidence type="ECO:0000313" key="3">
    <source>
        <dbReference type="Proteomes" id="UP000292082"/>
    </source>
</evidence>
<feature type="compositionally biased region" description="Pro residues" evidence="1">
    <location>
        <begin position="244"/>
        <end position="268"/>
    </location>
</feature>
<feature type="compositionally biased region" description="Basic and acidic residues" evidence="1">
    <location>
        <begin position="607"/>
        <end position="616"/>
    </location>
</feature>
<feature type="region of interest" description="Disordered" evidence="1">
    <location>
        <begin position="1"/>
        <end position="177"/>
    </location>
</feature>
<sequence>MRDGKGVSRSKHDEGVRNGVKDPDKGHAAAGPRRNRSSSDSDDADVMRQLLSPESRQRVVAATRGRVARRRDVHSDGPASDTDDRASAMSEDEDPRHASRLLRRARNVGTESPATTPVGSPNQTPVPNSSSSGGRSREADKMDVDSVGNGRSSGDRRRREGDARTAEARSQETTLQDSVPPVAYVPCHTWPPCAVCARITKTSLKHIPSITGQFRKRIAETMPPATDIPPPITAPQHIPQLPIMLPPPSNAASPPVPPSASSPRPRFPPRASMDPMPSNASPPAIPRPPNAPSASPNAYAPKVDYPMEPLFISALNAHGVPRQQTFKILPPGADGRRTLENNMLNSMAGGNRPGGLYNRTGQRNAQASSSSTRVEDLDGATGEGAGETGAGTVGAGGAGTKRGRGKGRIPGRKQRAKRYNRKKHEEWPPEGWNPIWEEERPRNWGNYNIPDDVPSDRVYDHLKKIFDLKSAGFCHWQGCKPQNPENPDYKMLKRHVETVHLGLKLVCKLCGVRKRADNRRKATHKRGCPERENDPATATKTATNKGKATTGAGEAQPVEEDELMEDEGASGSGGFVSGEEGSVDEDEEIDQLEDDNSDEDQLEGDQGADHDQRMESEFESEDD</sequence>
<feature type="compositionally biased region" description="Gly residues" evidence="1">
    <location>
        <begin position="381"/>
        <end position="400"/>
    </location>
</feature>
<dbReference type="AlphaFoldDB" id="A0A4Q9P7D0"/>
<keyword evidence="3" id="KW-1185">Reference proteome</keyword>
<protein>
    <submittedName>
        <fullName evidence="2">Uncharacterized protein</fullName>
    </submittedName>
</protein>
<dbReference type="STRING" id="114155.A0A4Q9P7D0"/>
<gene>
    <name evidence="2" type="ORF">BD310DRAFT_928518</name>
</gene>
<feature type="compositionally biased region" description="Low complexity" evidence="1">
    <location>
        <begin position="269"/>
        <end position="282"/>
    </location>
</feature>
<feature type="region of interest" description="Disordered" evidence="1">
    <location>
        <begin position="225"/>
        <end position="297"/>
    </location>
</feature>
<accession>A0A4Q9P7D0</accession>
<dbReference type="Proteomes" id="UP000292082">
    <property type="component" value="Unassembled WGS sequence"/>
</dbReference>
<name>A0A4Q9P7D0_9APHY</name>
<feature type="compositionally biased region" description="Polar residues" evidence="1">
    <location>
        <begin position="109"/>
        <end position="134"/>
    </location>
</feature>
<proteinExistence type="predicted"/>
<organism evidence="2 3">
    <name type="scientific">Dichomitus squalens</name>
    <dbReference type="NCBI Taxonomy" id="114155"/>
    <lineage>
        <taxon>Eukaryota</taxon>
        <taxon>Fungi</taxon>
        <taxon>Dikarya</taxon>
        <taxon>Basidiomycota</taxon>
        <taxon>Agaricomycotina</taxon>
        <taxon>Agaricomycetes</taxon>
        <taxon>Polyporales</taxon>
        <taxon>Polyporaceae</taxon>
        <taxon>Dichomitus</taxon>
    </lineage>
</organism>
<evidence type="ECO:0000313" key="2">
    <source>
        <dbReference type="EMBL" id="TBU57866.1"/>
    </source>
</evidence>
<feature type="compositionally biased region" description="Basic residues" evidence="1">
    <location>
        <begin position="401"/>
        <end position="422"/>
    </location>
</feature>
<feature type="compositionally biased region" description="Basic and acidic residues" evidence="1">
    <location>
        <begin position="153"/>
        <end position="170"/>
    </location>
</feature>
<feature type="region of interest" description="Disordered" evidence="1">
    <location>
        <begin position="519"/>
        <end position="623"/>
    </location>
</feature>
<feature type="compositionally biased region" description="Polar residues" evidence="1">
    <location>
        <begin position="359"/>
        <end position="372"/>
    </location>
</feature>
<feature type="compositionally biased region" description="Low complexity" evidence="1">
    <location>
        <begin position="536"/>
        <end position="555"/>
    </location>
</feature>
<dbReference type="EMBL" id="ML145132">
    <property type="protein sequence ID" value="TBU57866.1"/>
    <property type="molecule type" value="Genomic_DNA"/>
</dbReference>
<feature type="region of interest" description="Disordered" evidence="1">
    <location>
        <begin position="346"/>
        <end position="427"/>
    </location>
</feature>